<name>A0A6J8AAK1_MYTCO</name>
<protein>
    <submittedName>
        <fullName evidence="3">Uncharacterized protein</fullName>
    </submittedName>
</protein>
<keyword evidence="2" id="KW-0732">Signal</keyword>
<dbReference type="Proteomes" id="UP000507470">
    <property type="component" value="Unassembled WGS sequence"/>
</dbReference>
<reference evidence="3 4" key="1">
    <citation type="submission" date="2020-06" db="EMBL/GenBank/DDBJ databases">
        <authorList>
            <person name="Li R."/>
            <person name="Bekaert M."/>
        </authorList>
    </citation>
    <scope>NUCLEOTIDE SEQUENCE [LARGE SCALE GENOMIC DNA]</scope>
    <source>
        <strain evidence="4">wild</strain>
    </source>
</reference>
<feature type="region of interest" description="Disordered" evidence="1">
    <location>
        <begin position="275"/>
        <end position="411"/>
    </location>
</feature>
<feature type="compositionally biased region" description="Basic residues" evidence="1">
    <location>
        <begin position="173"/>
        <end position="185"/>
    </location>
</feature>
<feature type="region of interest" description="Disordered" evidence="1">
    <location>
        <begin position="162"/>
        <end position="198"/>
    </location>
</feature>
<organism evidence="3 4">
    <name type="scientific">Mytilus coruscus</name>
    <name type="common">Sea mussel</name>
    <dbReference type="NCBI Taxonomy" id="42192"/>
    <lineage>
        <taxon>Eukaryota</taxon>
        <taxon>Metazoa</taxon>
        <taxon>Spiralia</taxon>
        <taxon>Lophotrochozoa</taxon>
        <taxon>Mollusca</taxon>
        <taxon>Bivalvia</taxon>
        <taxon>Autobranchia</taxon>
        <taxon>Pteriomorphia</taxon>
        <taxon>Mytilida</taxon>
        <taxon>Mytiloidea</taxon>
        <taxon>Mytilidae</taxon>
        <taxon>Mytilinae</taxon>
        <taxon>Mytilus</taxon>
    </lineage>
</organism>
<feature type="compositionally biased region" description="Polar residues" evidence="1">
    <location>
        <begin position="54"/>
        <end position="63"/>
    </location>
</feature>
<dbReference type="AlphaFoldDB" id="A0A6J8AAK1"/>
<evidence type="ECO:0000313" key="4">
    <source>
        <dbReference type="Proteomes" id="UP000507470"/>
    </source>
</evidence>
<feature type="region of interest" description="Disordered" evidence="1">
    <location>
        <begin position="519"/>
        <end position="590"/>
    </location>
</feature>
<feature type="chain" id="PRO_5026964676" evidence="2">
    <location>
        <begin position="25"/>
        <end position="814"/>
    </location>
</feature>
<evidence type="ECO:0000256" key="2">
    <source>
        <dbReference type="SAM" id="SignalP"/>
    </source>
</evidence>
<feature type="compositionally biased region" description="Polar residues" evidence="1">
    <location>
        <begin position="560"/>
        <end position="578"/>
    </location>
</feature>
<gene>
    <name evidence="3" type="ORF">MCOR_5165</name>
</gene>
<sequence length="814" mass="93018">MDNYICLSVVIFFVVSGLLEEVHSFGTAYQENGEHLMTENKYFSNDVSEFPSQNWAESTSRQRITPKGSRGTRLKQRTKSRSALLGYVPLSLANNPQEEPLQQLKVKRSTDGELRARQIESKHMETDSLKANSIRADNIVSHTVITKNIDVRSKKNRLVERRSFEGAQESRMTRTRPKHSRRPSHKASELKGNIGIDHDKVANSKFQLSSNDKLKSLILQPLPTKRDSWKRDRPNSSIRSRNKWKGRRRPPQTPTEMIGNDGIFHNKVADSNFQLSSNDQMKSLTLQPLPTKRDSRKRDRSNVSTRSRITGKRRRRPPQTPTEMIGNDGIFHNKVADSNFQLSPNDKIKSLTLQPLPTKQDSRKRDWSNVSTRSRITEKRRRRPPQTPTEMIGNDGYEHADSNFQVSSNRKSESILLQPLKTQQDSMMNEQPITSTRFLSKATRQRRPPQTPSDLMGGNIGIEHNEQADDNFQILNGKSRLLLLQQDSTINGQHTSSTRPMIKTKLSPLIEGLNGKNNAEQRFHGAGTDKTGRPSVIRNSGRNSRRNRRRKSRLTRIISENLSGNPSGNNDRQPSYRTVDTIPSGDTFVNPRRYKKQYRPTDPPLDFVEQDEITKQNMNGLLEADTISAGSIKTVHMQAGEVNADKIKSKTINAKTLTVQPNRPVNLALYESTSVSGKQTNTFIKPKSPTYEIANPILNVRPEKTTMQASEFIRNRYEKRLGRQRLNIDRHPTAPENLINLEMLGISNTGQFAPERKMFIEPTVTKEKIRVWDKKKNINSNSANLRRSNPTEYVGDNYKSFHKYSNVFNDSFMF</sequence>
<dbReference type="EMBL" id="CACVKT020000928">
    <property type="protein sequence ID" value="CAC5363947.1"/>
    <property type="molecule type" value="Genomic_DNA"/>
</dbReference>
<feature type="compositionally biased region" description="Polar residues" evidence="1">
    <location>
        <begin position="275"/>
        <end position="288"/>
    </location>
</feature>
<feature type="compositionally biased region" description="Basic residues" evidence="1">
    <location>
        <begin position="240"/>
        <end position="250"/>
    </location>
</feature>
<feature type="compositionally biased region" description="Basic and acidic residues" evidence="1">
    <location>
        <begin position="291"/>
        <end position="301"/>
    </location>
</feature>
<evidence type="ECO:0000256" key="1">
    <source>
        <dbReference type="SAM" id="MobiDB-lite"/>
    </source>
</evidence>
<feature type="compositionally biased region" description="Basic and acidic residues" evidence="1">
    <location>
        <begin position="225"/>
        <end position="234"/>
    </location>
</feature>
<accession>A0A6J8AAK1</accession>
<feature type="region of interest" description="Disordered" evidence="1">
    <location>
        <begin position="54"/>
        <end position="75"/>
    </location>
</feature>
<evidence type="ECO:0000313" key="3">
    <source>
        <dbReference type="EMBL" id="CAC5363947.1"/>
    </source>
</evidence>
<feature type="region of interest" description="Disordered" evidence="1">
    <location>
        <begin position="225"/>
        <end position="262"/>
    </location>
</feature>
<keyword evidence="4" id="KW-1185">Reference proteome</keyword>
<feature type="compositionally biased region" description="Basic residues" evidence="1">
    <location>
        <begin position="543"/>
        <end position="554"/>
    </location>
</feature>
<feature type="signal peptide" evidence="2">
    <location>
        <begin position="1"/>
        <end position="24"/>
    </location>
</feature>
<dbReference type="OrthoDB" id="6131145at2759"/>
<proteinExistence type="predicted"/>